<dbReference type="Pfam" id="PF13181">
    <property type="entry name" value="TPR_8"/>
    <property type="match status" value="2"/>
</dbReference>
<evidence type="ECO:0000313" key="6">
    <source>
        <dbReference type="Proteomes" id="UP000054350"/>
    </source>
</evidence>
<evidence type="ECO:0000256" key="4">
    <source>
        <dbReference type="SAM" id="MobiDB-lite"/>
    </source>
</evidence>
<evidence type="ECO:0000256" key="1">
    <source>
        <dbReference type="ARBA" id="ARBA00002550"/>
    </source>
</evidence>
<gene>
    <name evidence="5" type="ORF">AMAG_19467</name>
</gene>
<evidence type="ECO:0000256" key="2">
    <source>
        <dbReference type="ARBA" id="ARBA00038251"/>
    </source>
</evidence>
<keyword evidence="6" id="KW-1185">Reference proteome</keyword>
<feature type="compositionally biased region" description="Low complexity" evidence="4">
    <location>
        <begin position="1020"/>
        <end position="1038"/>
    </location>
</feature>
<reference evidence="6" key="2">
    <citation type="submission" date="2009-11" db="EMBL/GenBank/DDBJ databases">
        <title>The Genome Sequence of Allomyces macrogynus strain ATCC 38327.</title>
        <authorList>
            <consortium name="The Broad Institute Genome Sequencing Platform"/>
            <person name="Russ C."/>
            <person name="Cuomo C."/>
            <person name="Shea T."/>
            <person name="Young S.K."/>
            <person name="Zeng Q."/>
            <person name="Koehrsen M."/>
            <person name="Haas B."/>
            <person name="Borodovsky M."/>
            <person name="Guigo R."/>
            <person name="Alvarado L."/>
            <person name="Berlin A."/>
            <person name="Borenstein D."/>
            <person name="Chen Z."/>
            <person name="Engels R."/>
            <person name="Freedman E."/>
            <person name="Gellesch M."/>
            <person name="Goldberg J."/>
            <person name="Griggs A."/>
            <person name="Gujja S."/>
            <person name="Heiman D."/>
            <person name="Hepburn T."/>
            <person name="Howarth C."/>
            <person name="Jen D."/>
            <person name="Larson L."/>
            <person name="Lewis B."/>
            <person name="Mehta T."/>
            <person name="Park D."/>
            <person name="Pearson M."/>
            <person name="Roberts A."/>
            <person name="Saif S."/>
            <person name="Shenoy N."/>
            <person name="Sisk P."/>
            <person name="Stolte C."/>
            <person name="Sykes S."/>
            <person name="Walk T."/>
            <person name="White J."/>
            <person name="Yandava C."/>
            <person name="Burger G."/>
            <person name="Gray M.W."/>
            <person name="Holland P.W.H."/>
            <person name="King N."/>
            <person name="Lang F.B.F."/>
            <person name="Roger A.J."/>
            <person name="Ruiz-Trillo I."/>
            <person name="Lander E."/>
            <person name="Nusbaum C."/>
        </authorList>
    </citation>
    <scope>NUCLEOTIDE SEQUENCE [LARGE SCALE GENOMIC DNA]</scope>
    <source>
        <strain evidence="6">ATCC 38327</strain>
    </source>
</reference>
<feature type="repeat" description="TPR" evidence="3">
    <location>
        <begin position="1228"/>
        <end position="1261"/>
    </location>
</feature>
<dbReference type="Pfam" id="PF14559">
    <property type="entry name" value="TPR_19"/>
    <property type="match status" value="1"/>
</dbReference>
<dbReference type="SUPFAM" id="SSF48452">
    <property type="entry name" value="TPR-like"/>
    <property type="match status" value="1"/>
</dbReference>
<dbReference type="PANTHER" id="PTHR23083">
    <property type="entry name" value="TETRATRICOPEPTIDE REPEAT PROTEIN, TPR"/>
    <property type="match status" value="1"/>
</dbReference>
<proteinExistence type="inferred from homology"/>
<keyword evidence="3" id="KW-0802">TPR repeat</keyword>
<dbReference type="InterPro" id="IPR011990">
    <property type="entry name" value="TPR-like_helical_dom_sf"/>
</dbReference>
<dbReference type="PROSITE" id="PS50005">
    <property type="entry name" value="TPR"/>
    <property type="match status" value="2"/>
</dbReference>
<evidence type="ECO:0000313" key="5">
    <source>
        <dbReference type="EMBL" id="KNE65443.1"/>
    </source>
</evidence>
<feature type="region of interest" description="Disordered" evidence="4">
    <location>
        <begin position="152"/>
        <end position="174"/>
    </location>
</feature>
<comment type="similarity">
    <text evidence="2">Belongs to the YPP1 family.</text>
</comment>
<dbReference type="Proteomes" id="UP000054350">
    <property type="component" value="Unassembled WGS sequence"/>
</dbReference>
<feature type="compositionally biased region" description="Polar residues" evidence="4">
    <location>
        <begin position="982"/>
        <end position="995"/>
    </location>
</feature>
<dbReference type="VEuPathDB" id="FungiDB:AMAG_19467"/>
<dbReference type="OrthoDB" id="29013at2759"/>
<dbReference type="eggNOG" id="ENOG502SD5J">
    <property type="taxonomic scope" value="Eukaryota"/>
</dbReference>
<dbReference type="InterPro" id="IPR051722">
    <property type="entry name" value="Endocytosis_PI4K-reg_protein"/>
</dbReference>
<feature type="repeat" description="TPR" evidence="3">
    <location>
        <begin position="1051"/>
        <end position="1084"/>
    </location>
</feature>
<dbReference type="EMBL" id="GG745347">
    <property type="protein sequence ID" value="KNE65443.1"/>
    <property type="molecule type" value="Genomic_DNA"/>
</dbReference>
<comment type="function">
    <text evidence="1">Involved in endocytosis.</text>
</comment>
<dbReference type="InterPro" id="IPR019734">
    <property type="entry name" value="TPR_rpt"/>
</dbReference>
<evidence type="ECO:0000256" key="3">
    <source>
        <dbReference type="PROSITE-ProRule" id="PRU00339"/>
    </source>
</evidence>
<protein>
    <recommendedName>
        <fullName evidence="7">Tetratricopeptide repeat protein</fullName>
    </recommendedName>
</protein>
<organism evidence="5 6">
    <name type="scientific">Allomyces macrogynus (strain ATCC 38327)</name>
    <name type="common">Allomyces javanicus var. macrogynus</name>
    <dbReference type="NCBI Taxonomy" id="578462"/>
    <lineage>
        <taxon>Eukaryota</taxon>
        <taxon>Fungi</taxon>
        <taxon>Fungi incertae sedis</taxon>
        <taxon>Blastocladiomycota</taxon>
        <taxon>Blastocladiomycetes</taxon>
        <taxon>Blastocladiales</taxon>
        <taxon>Blastocladiaceae</taxon>
        <taxon>Allomyces</taxon>
    </lineage>
</organism>
<reference evidence="5 6" key="1">
    <citation type="submission" date="2009-11" db="EMBL/GenBank/DDBJ databases">
        <title>Annotation of Allomyces macrogynus ATCC 38327.</title>
        <authorList>
            <consortium name="The Broad Institute Genome Sequencing Platform"/>
            <person name="Russ C."/>
            <person name="Cuomo C."/>
            <person name="Burger G."/>
            <person name="Gray M.W."/>
            <person name="Holland P.W.H."/>
            <person name="King N."/>
            <person name="Lang F.B.F."/>
            <person name="Roger A.J."/>
            <person name="Ruiz-Trillo I."/>
            <person name="Young S.K."/>
            <person name="Zeng Q."/>
            <person name="Gargeya S."/>
            <person name="Fitzgerald M."/>
            <person name="Haas B."/>
            <person name="Abouelleil A."/>
            <person name="Alvarado L."/>
            <person name="Arachchi H.M."/>
            <person name="Berlin A."/>
            <person name="Chapman S.B."/>
            <person name="Gearin G."/>
            <person name="Goldberg J."/>
            <person name="Griggs A."/>
            <person name="Gujja S."/>
            <person name="Hansen M."/>
            <person name="Heiman D."/>
            <person name="Howarth C."/>
            <person name="Larimer J."/>
            <person name="Lui A."/>
            <person name="MacDonald P.J.P."/>
            <person name="McCowen C."/>
            <person name="Montmayeur A."/>
            <person name="Murphy C."/>
            <person name="Neiman D."/>
            <person name="Pearson M."/>
            <person name="Priest M."/>
            <person name="Roberts A."/>
            <person name="Saif S."/>
            <person name="Shea T."/>
            <person name="Sisk P."/>
            <person name="Stolte C."/>
            <person name="Sykes S."/>
            <person name="Wortman J."/>
            <person name="Nusbaum C."/>
            <person name="Birren B."/>
        </authorList>
    </citation>
    <scope>NUCLEOTIDE SEQUENCE [LARGE SCALE GENOMIC DNA]</scope>
    <source>
        <strain evidence="5 6">ATCC 38327</strain>
    </source>
</reference>
<feature type="region of interest" description="Disordered" evidence="4">
    <location>
        <begin position="1011"/>
        <end position="1038"/>
    </location>
</feature>
<sequence>MTTNPAAAKVARVEADIATARLRGDYATAMPPLLKKWRKLMGSQSTILDDVVQAEALLYSLTVPASTAAAVVAAGPLPASAPGSLVSGSTQAINTTAPMLAWGWSWSEPAPQAANTLAEPGPSPKAAAILDDAAALVSRAYETLLDNHQVSDRASVAKDTLPKPERDLPSPPLTDAARADLKTLMGSSQLYLEIVALKAHILHLRRARTACLRTLTNELELPPSSTVADYALQLRGMGIVYLIKALVLKADCLHAESLSAGAAPEDRVLPSADACIVERDACLRYLLHLFPSTPVPSSGGDPFNDVSIPLPSAGQWLPFGAPVEPSLLASAHWHDVLAQGLFMGTMTWLQAWMERIVHDREANSPTSAAPAATAGPGTVSLITSLPFPALTFQTLDFVRAYFAAVPAANRVDAPQCILLAQWAIRFLVIWSNVVLQITTGQSPGAGAGLPANVFSALPNTLYVDYVPLMTAAVGPTSSGAGAGNLGGYLANSLLEELESLFAAWYGAIVAVYPFPRAGITDLPPPHVNKLMEELAATLEWSDGMTAIKPSSIRLLENTLSHTFHSLLCLRVLSMTHFSTGGVPMGLTLLRRYMELAKEQFLDPDMRVYEPLIFPQRHARLVQLYDAIGLARDSMFVHRCDSVDDYAALLVDGSQKLAECNELDQALDIARHARTLVDFKPAPSWKVVCQIYDNLATLLGLSALKCFHAPKRQAMQDEAVALLQQSYALDTKSYRMHYQLALIYADRSQIPQAKAQVKLALKSNRAHIPAWHLLVLLLTASSDLEGAIKLAELGVRECVMHHVPAIATIKVANNEDDAGLVVGAGTANAAATRLRSVTFDHLAALARDQQLNQTWSPAEYDELVSALIDLKLTQSRILERVRGTEAAVAVVQELFRWYKLLFDEDVLVQDMSRLRSESVRSTTSGWSLSTMAAGGSPLSGAVHVRLKQRRKRTMLTAALLNGAEAVPGGEDAPDVPGNVRPSFATNYNSGPASGANTPVLRRSLESNPALAAVANDRPRNGSSTSLSSLPSEGGEGSLSGALLSTRRAHILTRLWLRLGQIFGGAGQLAEARKALREAEALIPGHTPAASSTASGSGGAGILSPARGTASPTPGASPRVQGLATPLNGAVAPAAAHSVTGQPRSAMATAFANMGPDSLQDHVWCELAALQYATGSTDQAMTLWHRTLANSPHQVDALLGLAKAHFENGRSHEAELILDDLCQHSGYKSVDAWYYYGKICKEQGKHDLALKSFRTALDLERIEPIQPYSDLPRLSLVTML</sequence>
<dbReference type="AlphaFoldDB" id="A0A0L0SSB2"/>
<dbReference type="PANTHER" id="PTHR23083:SF464">
    <property type="entry name" value="TETRATRICOPEPTIDE REPEAT DOMAIN 7, ISOFORM A"/>
    <property type="match status" value="1"/>
</dbReference>
<feature type="region of interest" description="Disordered" evidence="4">
    <location>
        <begin position="1084"/>
        <end position="1121"/>
    </location>
</feature>
<dbReference type="SMART" id="SM00028">
    <property type="entry name" value="TPR"/>
    <property type="match status" value="5"/>
</dbReference>
<dbReference type="STRING" id="578462.A0A0L0SSB2"/>
<accession>A0A0L0SSB2</accession>
<evidence type="ECO:0008006" key="7">
    <source>
        <dbReference type="Google" id="ProtNLM"/>
    </source>
</evidence>
<feature type="region of interest" description="Disordered" evidence="4">
    <location>
        <begin position="964"/>
        <end position="998"/>
    </location>
</feature>
<name>A0A0L0SSB2_ALLM3</name>
<dbReference type="Gene3D" id="1.25.40.10">
    <property type="entry name" value="Tetratricopeptide repeat domain"/>
    <property type="match status" value="2"/>
</dbReference>